<evidence type="ECO:0000313" key="2">
    <source>
        <dbReference type="EMBL" id="KAH7016240.1"/>
    </source>
</evidence>
<feature type="region of interest" description="Disordered" evidence="1">
    <location>
        <begin position="335"/>
        <end position="359"/>
    </location>
</feature>
<evidence type="ECO:0000256" key="1">
    <source>
        <dbReference type="SAM" id="MobiDB-lite"/>
    </source>
</evidence>
<name>A0A9P9BMA7_9PEZI</name>
<sequence length="578" mass="65061">MLVGRVCQHGIKAIPIAQAAPKSSRVHHKSGETAPLPVPRFSHPGVSDCYEGLNDRELNDVLSPLDHSGQRVNKYVTWIKDFKATECTQPLDPGGSAPESLARGVAQAADLARRVCKDPNRGQSQHGVQPKLIILKILNNLVPTESATSNTIKNLQPNFRNLSYASRVSRQLRRVAEPLLYRYIYPTRQLLETLCERPELGNHVHEVGESSPPLTLEEREAVKPLHNRVHELAKDIYDWPVLDAFLEYSSPPKLDENHITTDSRDDNTTWLPSILCLTPHVQTLHLNVYQLECKKLDTLAQLFQLCEDRIDYEKEVLSTKLRTLKTSGIDWGLTGMGPRPDAEEAKRRDDSIFPGGPPRRELYTSQGSHPNLENLSLCDNRSPDPSLVKEMLEAYPNLHTLVLKPSQRMARQSFDFSKYGIVLRKRATGLRCLDLGFPGISHFESDGGAIGSLRHECTQLKQLRLPLAALFGLDPPGKLDLCDYLPISLRWFWTTLPEEENYAQVCSNALASMLDDKRLPQLEWVLVILPEGCELKPTGFSALRHGERHVLYWRKPTCVIRTPPGWEDANVEKGVALP</sequence>
<dbReference type="AlphaFoldDB" id="A0A9P9BMA7"/>
<proteinExistence type="predicted"/>
<dbReference type="Proteomes" id="UP000756346">
    <property type="component" value="Unassembled WGS sequence"/>
</dbReference>
<dbReference type="SUPFAM" id="SSF52047">
    <property type="entry name" value="RNI-like"/>
    <property type="match status" value="1"/>
</dbReference>
<gene>
    <name evidence="2" type="ORF">B0I36DRAFT_396342</name>
</gene>
<organism evidence="2 3">
    <name type="scientific">Microdochium trichocladiopsis</name>
    <dbReference type="NCBI Taxonomy" id="1682393"/>
    <lineage>
        <taxon>Eukaryota</taxon>
        <taxon>Fungi</taxon>
        <taxon>Dikarya</taxon>
        <taxon>Ascomycota</taxon>
        <taxon>Pezizomycotina</taxon>
        <taxon>Sordariomycetes</taxon>
        <taxon>Xylariomycetidae</taxon>
        <taxon>Xylariales</taxon>
        <taxon>Microdochiaceae</taxon>
        <taxon>Microdochium</taxon>
    </lineage>
</organism>
<comment type="caution">
    <text evidence="2">The sequence shown here is derived from an EMBL/GenBank/DDBJ whole genome shotgun (WGS) entry which is preliminary data.</text>
</comment>
<reference evidence="2" key="1">
    <citation type="journal article" date="2021" name="Nat. Commun.">
        <title>Genetic determinants of endophytism in the Arabidopsis root mycobiome.</title>
        <authorList>
            <person name="Mesny F."/>
            <person name="Miyauchi S."/>
            <person name="Thiergart T."/>
            <person name="Pickel B."/>
            <person name="Atanasova L."/>
            <person name="Karlsson M."/>
            <person name="Huettel B."/>
            <person name="Barry K.W."/>
            <person name="Haridas S."/>
            <person name="Chen C."/>
            <person name="Bauer D."/>
            <person name="Andreopoulos W."/>
            <person name="Pangilinan J."/>
            <person name="LaButti K."/>
            <person name="Riley R."/>
            <person name="Lipzen A."/>
            <person name="Clum A."/>
            <person name="Drula E."/>
            <person name="Henrissat B."/>
            <person name="Kohler A."/>
            <person name="Grigoriev I.V."/>
            <person name="Martin F.M."/>
            <person name="Hacquard S."/>
        </authorList>
    </citation>
    <scope>NUCLEOTIDE SEQUENCE</scope>
    <source>
        <strain evidence="2">MPI-CAGE-CH-0230</strain>
    </source>
</reference>
<keyword evidence="3" id="KW-1185">Reference proteome</keyword>
<feature type="compositionally biased region" description="Basic and acidic residues" evidence="1">
    <location>
        <begin position="340"/>
        <end position="351"/>
    </location>
</feature>
<dbReference type="Gene3D" id="3.80.10.10">
    <property type="entry name" value="Ribonuclease Inhibitor"/>
    <property type="match status" value="1"/>
</dbReference>
<dbReference type="InterPro" id="IPR032675">
    <property type="entry name" value="LRR_dom_sf"/>
</dbReference>
<dbReference type="GeneID" id="70191093"/>
<evidence type="ECO:0000313" key="3">
    <source>
        <dbReference type="Proteomes" id="UP000756346"/>
    </source>
</evidence>
<dbReference type="EMBL" id="JAGTJQ010000012">
    <property type="protein sequence ID" value="KAH7016240.1"/>
    <property type="molecule type" value="Genomic_DNA"/>
</dbReference>
<protein>
    <submittedName>
        <fullName evidence="2">Uncharacterized protein</fullName>
    </submittedName>
</protein>
<dbReference type="RefSeq" id="XP_046005864.1">
    <property type="nucleotide sequence ID" value="XM_046161547.1"/>
</dbReference>
<accession>A0A9P9BMA7</accession>
<dbReference type="OrthoDB" id="4757858at2759"/>